<protein>
    <submittedName>
        <fullName evidence="2">Uncharacterized protein</fullName>
    </submittedName>
</protein>
<accession>A0A803QS96</accession>
<organism evidence="2 3">
    <name type="scientific">Cannabis sativa</name>
    <name type="common">Hemp</name>
    <name type="synonym">Marijuana</name>
    <dbReference type="NCBI Taxonomy" id="3483"/>
    <lineage>
        <taxon>Eukaryota</taxon>
        <taxon>Viridiplantae</taxon>
        <taxon>Streptophyta</taxon>
        <taxon>Embryophyta</taxon>
        <taxon>Tracheophyta</taxon>
        <taxon>Spermatophyta</taxon>
        <taxon>Magnoliopsida</taxon>
        <taxon>eudicotyledons</taxon>
        <taxon>Gunneridae</taxon>
        <taxon>Pentapetalae</taxon>
        <taxon>rosids</taxon>
        <taxon>fabids</taxon>
        <taxon>Rosales</taxon>
        <taxon>Cannabaceae</taxon>
        <taxon>Cannabis</taxon>
    </lineage>
</organism>
<reference evidence="2" key="1">
    <citation type="submission" date="2021-03" db="UniProtKB">
        <authorList>
            <consortium name="EnsemblPlants"/>
        </authorList>
    </citation>
    <scope>IDENTIFICATION</scope>
</reference>
<evidence type="ECO:0000313" key="2">
    <source>
        <dbReference type="EnsemblPlants" id="cds.evm.model.ctgX31.1"/>
    </source>
</evidence>
<sequence>MDIDFESMFKGPAQADKRPLKKVAPTDEFVDSTKEPKRSKIIAHTRISSSQPIIDIDKFLEAGNE</sequence>
<name>A0A803QS96_CANSA</name>
<evidence type="ECO:0000256" key="1">
    <source>
        <dbReference type="SAM" id="MobiDB-lite"/>
    </source>
</evidence>
<proteinExistence type="predicted"/>
<feature type="region of interest" description="Disordered" evidence="1">
    <location>
        <begin position="12"/>
        <end position="35"/>
    </location>
</feature>
<dbReference type="AlphaFoldDB" id="A0A803QS96"/>
<evidence type="ECO:0000313" key="3">
    <source>
        <dbReference type="Proteomes" id="UP000596661"/>
    </source>
</evidence>
<dbReference type="EnsemblPlants" id="evm.model.ctgX31.1">
    <property type="protein sequence ID" value="cds.evm.model.ctgX31.1"/>
    <property type="gene ID" value="evm.TU.ctgX31.1"/>
</dbReference>
<dbReference type="Gramene" id="evm.model.ctgX31.1">
    <property type="protein sequence ID" value="cds.evm.model.ctgX31.1"/>
    <property type="gene ID" value="evm.TU.ctgX31.1"/>
</dbReference>
<dbReference type="Proteomes" id="UP000596661">
    <property type="component" value="Unassembled WGS sequence"/>
</dbReference>
<keyword evidence="3" id="KW-1185">Reference proteome</keyword>